<sequence>MSFSRRYSSIKFYSPRKYRANPLFQKRRKKIRRVSLKTKLLLLLAALLAGGIIWLLFFNGYFSIDNVIINGSQRIATGKIYDIIDGQLQQKRLFFFPERNIFVFSKRQAKNEILKNFFVTNLKIKKKLPRTITINFSENDSAAVWAEEGGYYYIDNNLIILSPVENLTLTGNLLILKNIPQESGIKSEGLTKKITVGEEYLQACLNLINKLKNINLAVDSVCEVNKPEGEVRFNVSANGPKIHFSAEEDLEKQLKKLEVLLADKVPKDKLAKLEYIDLRFGDKVYYK</sequence>
<keyword evidence="1" id="KW-1003">Cell membrane</keyword>
<evidence type="ECO:0000313" key="7">
    <source>
        <dbReference type="EMBL" id="PIT94056.1"/>
    </source>
</evidence>
<evidence type="ECO:0000256" key="5">
    <source>
        <dbReference type="ARBA" id="ARBA00023306"/>
    </source>
</evidence>
<accession>A0A2M6WMS9</accession>
<keyword evidence="3" id="KW-0812">Transmembrane</keyword>
<evidence type="ECO:0000256" key="3">
    <source>
        <dbReference type="ARBA" id="ARBA00022692"/>
    </source>
</evidence>
<keyword evidence="5" id="KW-0131">Cell cycle</keyword>
<feature type="domain" description="Cell division protein FtsQ/DivIB C-terminal" evidence="6">
    <location>
        <begin position="143"/>
        <end position="279"/>
    </location>
</feature>
<evidence type="ECO:0000256" key="4">
    <source>
        <dbReference type="ARBA" id="ARBA00022989"/>
    </source>
</evidence>
<dbReference type="EMBL" id="PFAS01000014">
    <property type="protein sequence ID" value="PIT94056.1"/>
    <property type="molecule type" value="Genomic_DNA"/>
</dbReference>
<dbReference type="AlphaFoldDB" id="A0A2M6WMS9"/>
<dbReference type="Pfam" id="PF03799">
    <property type="entry name" value="FtsQ_DivIB_C"/>
    <property type="match status" value="1"/>
</dbReference>
<dbReference type="InterPro" id="IPR005548">
    <property type="entry name" value="Cell_div_FtsQ/DivIB_C"/>
</dbReference>
<dbReference type="PANTHER" id="PTHR37820:SF1">
    <property type="entry name" value="CELL DIVISION PROTEIN FTSQ"/>
    <property type="match status" value="1"/>
</dbReference>
<name>A0A2M6WMS9_9BACT</name>
<dbReference type="GO" id="GO:0051301">
    <property type="term" value="P:cell division"/>
    <property type="evidence" value="ECO:0007669"/>
    <property type="project" value="UniProtKB-KW"/>
</dbReference>
<dbReference type="PANTHER" id="PTHR37820">
    <property type="entry name" value="CELL DIVISION PROTEIN DIVIB"/>
    <property type="match status" value="1"/>
</dbReference>
<comment type="caution">
    <text evidence="7">The sequence shown here is derived from an EMBL/GenBank/DDBJ whole genome shotgun (WGS) entry which is preliminary data.</text>
</comment>
<evidence type="ECO:0000256" key="2">
    <source>
        <dbReference type="ARBA" id="ARBA00022618"/>
    </source>
</evidence>
<evidence type="ECO:0000256" key="1">
    <source>
        <dbReference type="ARBA" id="ARBA00022475"/>
    </source>
</evidence>
<reference evidence="8" key="1">
    <citation type="submission" date="2017-09" db="EMBL/GenBank/DDBJ databases">
        <title>Depth-based differentiation of microbial function through sediment-hosted aquifers and enrichment of novel symbionts in the deep terrestrial subsurface.</title>
        <authorList>
            <person name="Probst A.J."/>
            <person name="Ladd B."/>
            <person name="Jarett J.K."/>
            <person name="Geller-Mcgrath D.E."/>
            <person name="Sieber C.M.K."/>
            <person name="Emerson J.B."/>
            <person name="Anantharaman K."/>
            <person name="Thomas B.C."/>
            <person name="Malmstrom R."/>
            <person name="Stieglmeier M."/>
            <person name="Klingl A."/>
            <person name="Woyke T."/>
            <person name="Ryan C.M."/>
            <person name="Banfield J.F."/>
        </authorList>
    </citation>
    <scope>NUCLEOTIDE SEQUENCE [LARGE SCALE GENOMIC DNA]</scope>
</reference>
<evidence type="ECO:0000313" key="8">
    <source>
        <dbReference type="Proteomes" id="UP000229335"/>
    </source>
</evidence>
<dbReference type="Proteomes" id="UP000229335">
    <property type="component" value="Unassembled WGS sequence"/>
</dbReference>
<dbReference type="InterPro" id="IPR050487">
    <property type="entry name" value="FtsQ_DivIB"/>
</dbReference>
<dbReference type="GO" id="GO:0005886">
    <property type="term" value="C:plasma membrane"/>
    <property type="evidence" value="ECO:0007669"/>
    <property type="project" value="TreeGrafter"/>
</dbReference>
<keyword evidence="2" id="KW-0132">Cell division</keyword>
<protein>
    <recommendedName>
        <fullName evidence="6">Cell division protein FtsQ/DivIB C-terminal domain-containing protein</fullName>
    </recommendedName>
</protein>
<proteinExistence type="predicted"/>
<gene>
    <name evidence="7" type="ORF">COU00_01170</name>
</gene>
<keyword evidence="4" id="KW-1133">Transmembrane helix</keyword>
<evidence type="ECO:0000259" key="6">
    <source>
        <dbReference type="Pfam" id="PF03799"/>
    </source>
</evidence>
<organism evidence="7 8">
    <name type="scientific">Candidatus Falkowbacteria bacterium CG10_big_fil_rev_8_21_14_0_10_43_11</name>
    <dbReference type="NCBI Taxonomy" id="1974568"/>
    <lineage>
        <taxon>Bacteria</taxon>
        <taxon>Candidatus Falkowiibacteriota</taxon>
    </lineage>
</organism>
<keyword evidence="4" id="KW-0472">Membrane</keyword>